<dbReference type="InterPro" id="IPR008254">
    <property type="entry name" value="Flavodoxin/NO_synth"/>
</dbReference>
<accession>A0A412C3E2</accession>
<dbReference type="PROSITE" id="PS51379">
    <property type="entry name" value="4FE4S_FER_2"/>
    <property type="match status" value="2"/>
</dbReference>
<evidence type="ECO:0000256" key="4">
    <source>
        <dbReference type="ARBA" id="ARBA00022485"/>
    </source>
</evidence>
<keyword evidence="6" id="KW-0408">Iron</keyword>
<dbReference type="InterPro" id="IPR050157">
    <property type="entry name" value="PSI_iron-sulfur_center"/>
</dbReference>
<evidence type="ECO:0000313" key="9">
    <source>
        <dbReference type="EMBL" id="RGQ67631.1"/>
    </source>
</evidence>
<dbReference type="EMBL" id="QRTJ01000014">
    <property type="protein sequence ID" value="RGQ67631.1"/>
    <property type="molecule type" value="Genomic_DNA"/>
</dbReference>
<evidence type="ECO:0000259" key="8">
    <source>
        <dbReference type="PROSITE" id="PS51379"/>
    </source>
</evidence>
<keyword evidence="4" id="KW-0004">4Fe-4S</keyword>
<feature type="domain" description="4Fe-4S ferredoxin-type" evidence="8">
    <location>
        <begin position="184"/>
        <end position="212"/>
    </location>
</feature>
<comment type="caution">
    <text evidence="9">The sequence shown here is derived from an EMBL/GenBank/DDBJ whole genome shotgun (WGS) entry which is preliminary data.</text>
</comment>
<evidence type="ECO:0000256" key="1">
    <source>
        <dbReference type="ARBA" id="ARBA00001966"/>
    </source>
</evidence>
<dbReference type="SUPFAM" id="SSF54862">
    <property type="entry name" value="4Fe-4S ferredoxins"/>
    <property type="match status" value="1"/>
</dbReference>
<feature type="domain" description="4Fe-4S ferredoxin-type" evidence="8">
    <location>
        <begin position="214"/>
        <end position="240"/>
    </location>
</feature>
<comment type="function">
    <text evidence="2">Ferredoxins are iron-sulfur proteins that transfer electrons in a wide variety of metabolic reactions.</text>
</comment>
<proteinExistence type="predicted"/>
<sequence length="252" mass="28248">MVGIYLSGTGNTKYCIEKLVSLIHSSAKAIPMESPEAISAIQQNEEIYIGYPTQFSNAPYMVRDFIKKNADIWKNKKILCIATMGAFSGDGAGCTTRMLKRYGATILGGIHIHMPDSVCDSKLLKKTMDENRCIIARADKKIEKVALQIINGDYPQEGITLVSHIIGLLGQRLWFYKKTKGYSNKLKINNNCIGCGKCVSICPMKNLILRNKKVVSNDRCTMCYRCISLCPQKAITLLGNEVVEQYRIEDYR</sequence>
<comment type="cofactor">
    <cofactor evidence="1">
        <name>[4Fe-4S] cluster</name>
        <dbReference type="ChEBI" id="CHEBI:49883"/>
    </cofactor>
</comment>
<evidence type="ECO:0000256" key="3">
    <source>
        <dbReference type="ARBA" id="ARBA00013529"/>
    </source>
</evidence>
<dbReference type="GO" id="GO:0046872">
    <property type="term" value="F:metal ion binding"/>
    <property type="evidence" value="ECO:0007669"/>
    <property type="project" value="UniProtKB-KW"/>
</dbReference>
<dbReference type="Pfam" id="PF12838">
    <property type="entry name" value="Fer4_7"/>
    <property type="match status" value="1"/>
</dbReference>
<dbReference type="NCBIfam" id="NF038196">
    <property type="entry name" value="ferrodoxin_EFR1"/>
    <property type="match status" value="1"/>
</dbReference>
<keyword evidence="5" id="KW-0479">Metal-binding</keyword>
<reference evidence="9 10" key="1">
    <citation type="submission" date="2018-08" db="EMBL/GenBank/DDBJ databases">
        <title>A genome reference for cultivated species of the human gut microbiota.</title>
        <authorList>
            <person name="Zou Y."/>
            <person name="Xue W."/>
            <person name="Luo G."/>
        </authorList>
    </citation>
    <scope>NUCLEOTIDE SEQUENCE [LARGE SCALE GENOMIC DNA]</scope>
    <source>
        <strain evidence="9 10">AF27-4BH</strain>
    </source>
</reference>
<evidence type="ECO:0000313" key="10">
    <source>
        <dbReference type="Proteomes" id="UP000286137"/>
    </source>
</evidence>
<dbReference type="GO" id="GO:0010181">
    <property type="term" value="F:FMN binding"/>
    <property type="evidence" value="ECO:0007669"/>
    <property type="project" value="InterPro"/>
</dbReference>
<dbReference type="GO" id="GO:0016651">
    <property type="term" value="F:oxidoreductase activity, acting on NAD(P)H"/>
    <property type="evidence" value="ECO:0007669"/>
    <property type="project" value="UniProtKB-ARBA"/>
</dbReference>
<dbReference type="SUPFAM" id="SSF52218">
    <property type="entry name" value="Flavoproteins"/>
    <property type="match status" value="1"/>
</dbReference>
<dbReference type="InterPro" id="IPR017900">
    <property type="entry name" value="4Fe4S_Fe_S_CS"/>
</dbReference>
<dbReference type="InterPro" id="IPR029039">
    <property type="entry name" value="Flavoprotein-like_sf"/>
</dbReference>
<protein>
    <recommendedName>
        <fullName evidence="3">Ferredoxin</fullName>
    </recommendedName>
</protein>
<dbReference type="Gene3D" id="3.40.50.360">
    <property type="match status" value="1"/>
</dbReference>
<evidence type="ECO:0000256" key="5">
    <source>
        <dbReference type="ARBA" id="ARBA00022723"/>
    </source>
</evidence>
<dbReference type="InterPro" id="IPR047964">
    <property type="entry name" value="EFR1-like"/>
</dbReference>
<keyword evidence="7" id="KW-0411">Iron-sulfur</keyword>
<evidence type="ECO:0000256" key="7">
    <source>
        <dbReference type="ARBA" id="ARBA00023014"/>
    </source>
</evidence>
<dbReference type="PROSITE" id="PS00198">
    <property type="entry name" value="4FE4S_FER_1"/>
    <property type="match status" value="2"/>
</dbReference>
<dbReference type="PANTHER" id="PTHR24960:SF79">
    <property type="entry name" value="PHOTOSYSTEM I IRON-SULFUR CENTER"/>
    <property type="match status" value="1"/>
</dbReference>
<dbReference type="Proteomes" id="UP000286137">
    <property type="component" value="Unassembled WGS sequence"/>
</dbReference>
<evidence type="ECO:0000256" key="6">
    <source>
        <dbReference type="ARBA" id="ARBA00023004"/>
    </source>
</evidence>
<name>A0A412C3E2_MEDGN</name>
<dbReference type="Pfam" id="PF12641">
    <property type="entry name" value="Flavodoxin_3"/>
    <property type="match status" value="1"/>
</dbReference>
<dbReference type="RefSeq" id="WP_009320284.1">
    <property type="nucleotide sequence ID" value="NZ_NIHV01000003.1"/>
</dbReference>
<dbReference type="InterPro" id="IPR017896">
    <property type="entry name" value="4Fe4S_Fe-S-bd"/>
</dbReference>
<gene>
    <name evidence="9" type="ORF">DWY88_08530</name>
</gene>
<evidence type="ECO:0000256" key="2">
    <source>
        <dbReference type="ARBA" id="ARBA00003532"/>
    </source>
</evidence>
<dbReference type="GO" id="GO:0051539">
    <property type="term" value="F:4 iron, 4 sulfur cluster binding"/>
    <property type="evidence" value="ECO:0007669"/>
    <property type="project" value="UniProtKB-KW"/>
</dbReference>
<dbReference type="AlphaFoldDB" id="A0A412C3E2"/>
<dbReference type="PANTHER" id="PTHR24960">
    <property type="entry name" value="PHOTOSYSTEM I IRON-SULFUR CENTER-RELATED"/>
    <property type="match status" value="1"/>
</dbReference>
<organism evidence="9 10">
    <name type="scientific">Mediterraneibacter gnavus</name>
    <name type="common">Ruminococcus gnavus</name>
    <dbReference type="NCBI Taxonomy" id="33038"/>
    <lineage>
        <taxon>Bacteria</taxon>
        <taxon>Bacillati</taxon>
        <taxon>Bacillota</taxon>
        <taxon>Clostridia</taxon>
        <taxon>Lachnospirales</taxon>
        <taxon>Lachnospiraceae</taxon>
        <taxon>Mediterraneibacter</taxon>
    </lineage>
</organism>
<dbReference type="Gene3D" id="3.30.70.20">
    <property type="match status" value="1"/>
</dbReference>